<dbReference type="SUPFAM" id="SSF54593">
    <property type="entry name" value="Glyoxalase/Bleomycin resistance protein/Dihydroxybiphenyl dioxygenase"/>
    <property type="match status" value="1"/>
</dbReference>
<evidence type="ECO:0000313" key="3">
    <source>
        <dbReference type="Proteomes" id="UP001319200"/>
    </source>
</evidence>
<dbReference type="Pfam" id="PF00903">
    <property type="entry name" value="Glyoxalase"/>
    <property type="match status" value="1"/>
</dbReference>
<dbReference type="InterPro" id="IPR029068">
    <property type="entry name" value="Glyas_Bleomycin-R_OHBP_Dase"/>
</dbReference>
<dbReference type="Proteomes" id="UP001319200">
    <property type="component" value="Unassembled WGS sequence"/>
</dbReference>
<feature type="domain" description="VOC" evidence="1">
    <location>
        <begin position="20"/>
        <end position="137"/>
    </location>
</feature>
<reference evidence="2 3" key="1">
    <citation type="submission" date="2021-05" db="EMBL/GenBank/DDBJ databases">
        <title>A Polyphasic approach of four new species of the genus Ohtaekwangia: Ohtaekwangia histidinii sp. nov., Ohtaekwangia cretensis sp. nov., Ohtaekwangia indiensis sp. nov., Ohtaekwangia reichenbachii sp. nov. from diverse environment.</title>
        <authorList>
            <person name="Octaviana S."/>
        </authorList>
    </citation>
    <scope>NUCLEOTIDE SEQUENCE [LARGE SCALE GENOMIC DNA]</scope>
    <source>
        <strain evidence="2 3">PWU4</strain>
    </source>
</reference>
<proteinExistence type="predicted"/>
<evidence type="ECO:0000259" key="1">
    <source>
        <dbReference type="PROSITE" id="PS51819"/>
    </source>
</evidence>
<protein>
    <submittedName>
        <fullName evidence="2">VOC family protein</fullName>
    </submittedName>
</protein>
<sequence>MEKSKSKQSKSSAVKPVPEGFHTVTPFLMAEGADKLIEFIQKAFNGKVTYMMKSDEGIVRHATLKIGDSTVMVSEGTDVYKPMPCMLHLYVENSDAVYQAALKAGAESMREPMDEFYGDRSAGVRDAWGNQWWIATHIEDVSDEEMAKREAEFRKHELEHH</sequence>
<dbReference type="InterPro" id="IPR004360">
    <property type="entry name" value="Glyas_Fos-R_dOase_dom"/>
</dbReference>
<dbReference type="EMBL" id="JAHESF010000003">
    <property type="protein sequence ID" value="MBT1695934.1"/>
    <property type="molecule type" value="Genomic_DNA"/>
</dbReference>
<dbReference type="InterPro" id="IPR037523">
    <property type="entry name" value="VOC_core"/>
</dbReference>
<dbReference type="Gene3D" id="3.30.720.110">
    <property type="match status" value="1"/>
</dbReference>
<name>A0AAP2GHD1_9BACT</name>
<dbReference type="PANTHER" id="PTHR34109:SF1">
    <property type="entry name" value="VOC DOMAIN-CONTAINING PROTEIN"/>
    <property type="match status" value="1"/>
</dbReference>
<evidence type="ECO:0000313" key="2">
    <source>
        <dbReference type="EMBL" id="MBT1695934.1"/>
    </source>
</evidence>
<gene>
    <name evidence="2" type="ORF">KK083_03540</name>
</gene>
<accession>A0AAP2GHD1</accession>
<dbReference type="PANTHER" id="PTHR34109">
    <property type="entry name" value="BNAUNNG04460D PROTEIN-RELATED"/>
    <property type="match status" value="1"/>
</dbReference>
<dbReference type="RefSeq" id="WP_254160747.1">
    <property type="nucleotide sequence ID" value="NZ_JAHESF010000003.1"/>
</dbReference>
<dbReference type="Gene3D" id="3.30.720.120">
    <property type="match status" value="1"/>
</dbReference>
<dbReference type="AlphaFoldDB" id="A0AAP2GHD1"/>
<organism evidence="2 3">
    <name type="scientific">Chryseosolibacter histidini</name>
    <dbReference type="NCBI Taxonomy" id="2782349"/>
    <lineage>
        <taxon>Bacteria</taxon>
        <taxon>Pseudomonadati</taxon>
        <taxon>Bacteroidota</taxon>
        <taxon>Cytophagia</taxon>
        <taxon>Cytophagales</taxon>
        <taxon>Chryseotaleaceae</taxon>
        <taxon>Chryseosolibacter</taxon>
    </lineage>
</organism>
<keyword evidence="3" id="KW-1185">Reference proteome</keyword>
<dbReference type="CDD" id="cd07246">
    <property type="entry name" value="VOC_like"/>
    <property type="match status" value="1"/>
</dbReference>
<dbReference type="PROSITE" id="PS51819">
    <property type="entry name" value="VOC"/>
    <property type="match status" value="1"/>
</dbReference>
<comment type="caution">
    <text evidence="2">The sequence shown here is derived from an EMBL/GenBank/DDBJ whole genome shotgun (WGS) entry which is preliminary data.</text>
</comment>